<comment type="caution">
    <text evidence="1">The sequence shown here is derived from an EMBL/GenBank/DDBJ whole genome shotgun (WGS) entry which is preliminary data.</text>
</comment>
<organism evidence="1 2">
    <name type="scientific">Corynebacterium felinum</name>
    <dbReference type="NCBI Taxonomy" id="131318"/>
    <lineage>
        <taxon>Bacteria</taxon>
        <taxon>Bacillati</taxon>
        <taxon>Actinomycetota</taxon>
        <taxon>Actinomycetes</taxon>
        <taxon>Mycobacteriales</taxon>
        <taxon>Corynebacteriaceae</taxon>
        <taxon>Corynebacterium</taxon>
    </lineage>
</organism>
<evidence type="ECO:0000313" key="1">
    <source>
        <dbReference type="EMBL" id="MDR7355323.1"/>
    </source>
</evidence>
<evidence type="ECO:0000313" key="2">
    <source>
        <dbReference type="Proteomes" id="UP001183619"/>
    </source>
</evidence>
<name>A0ABU2B9N5_9CORY</name>
<reference evidence="1 2" key="1">
    <citation type="submission" date="2023-07" db="EMBL/GenBank/DDBJ databases">
        <title>Sequencing the genomes of 1000 actinobacteria strains.</title>
        <authorList>
            <person name="Klenk H.-P."/>
        </authorList>
    </citation>
    <scope>NUCLEOTIDE SEQUENCE [LARGE SCALE GENOMIC DNA]</scope>
    <source>
        <strain evidence="1 2">DSM 44508</strain>
    </source>
</reference>
<dbReference type="EMBL" id="JAVDYF010000001">
    <property type="protein sequence ID" value="MDR7355323.1"/>
    <property type="molecule type" value="Genomic_DNA"/>
</dbReference>
<gene>
    <name evidence="1" type="ORF">J2S37_001861</name>
</gene>
<dbReference type="Proteomes" id="UP001183619">
    <property type="component" value="Unassembled WGS sequence"/>
</dbReference>
<sequence length="60" mass="6995">MWENWGSGCYSNRWVYMEYLCLVAIFHHNSPVVAMLMCDGVHGGHREFIDVHRTAGLFIH</sequence>
<proteinExistence type="predicted"/>
<keyword evidence="2" id="KW-1185">Reference proteome</keyword>
<accession>A0ABU2B9N5</accession>
<protein>
    <submittedName>
        <fullName evidence="1">Uncharacterized protein</fullName>
    </submittedName>
</protein>